<protein>
    <submittedName>
        <fullName evidence="3">Uncharacterized protein</fullName>
    </submittedName>
</protein>
<sequence length="266" mass="27136">MDAPTSPTTSTSAPSSPASSSAGGPGAGLAGGASSSADSASAGGATPEHTPPRRRLVKAASRHFDDQQPPRVSAKRESGGIGTGPPGFAFERSGSPSPVSTGIGGGPASSSLGASSASPSISGSFRDRERTGIRSSLKGDLQGEYSMNSPHGPAGSSGPSKVGRTPFAANPGVTDARPLGRRPEVNLRRQHEAPNAQKHAEDMRIQQAKRAALVRAQTMGAPGNYRSFDSQFGNYLVPVIPNQFFNKNPPTSQASPALPSQVNQSR</sequence>
<dbReference type="EMBL" id="LVLJ01003268">
    <property type="protein sequence ID" value="OAE22180.1"/>
    <property type="molecule type" value="Genomic_DNA"/>
</dbReference>
<feature type="compositionally biased region" description="Basic residues" evidence="1">
    <location>
        <begin position="52"/>
        <end position="61"/>
    </location>
</feature>
<dbReference type="EMBL" id="AP019868">
    <property type="protein sequence ID" value="BBN05853.1"/>
    <property type="molecule type" value="Genomic_DNA"/>
</dbReference>
<accession>A0A176VMT5</accession>
<feature type="compositionally biased region" description="Basic and acidic residues" evidence="1">
    <location>
        <begin position="181"/>
        <end position="202"/>
    </location>
</feature>
<feature type="compositionally biased region" description="Low complexity" evidence="1">
    <location>
        <begin position="149"/>
        <end position="160"/>
    </location>
</feature>
<evidence type="ECO:0000313" key="4">
    <source>
        <dbReference type="Proteomes" id="UP000077202"/>
    </source>
</evidence>
<reference evidence="5" key="3">
    <citation type="journal article" date="2020" name="Curr. Biol.">
        <title>Chromatin organization in early land plants reveals an ancestral association between H3K27me3, transposons, and constitutive heterochromatin.</title>
        <authorList>
            <person name="Montgomery S.A."/>
            <person name="Tanizawa Y."/>
            <person name="Galik B."/>
            <person name="Wang N."/>
            <person name="Ito T."/>
            <person name="Mochizuki T."/>
            <person name="Akimcheva S."/>
            <person name="Bowman J.L."/>
            <person name="Cognat V."/>
            <person name="Marechal-Drouard L."/>
            <person name="Ekker H."/>
            <person name="Hong S.F."/>
            <person name="Kohchi T."/>
            <person name="Lin S.S."/>
            <person name="Liu L.D."/>
            <person name="Nakamura Y."/>
            <person name="Valeeva L.R."/>
            <person name="Shakirov E.V."/>
            <person name="Shippen D.E."/>
            <person name="Wei W.L."/>
            <person name="Yagura M."/>
            <person name="Yamaoka S."/>
            <person name="Yamato K.T."/>
            <person name="Liu C."/>
            <person name="Berger F."/>
        </authorList>
    </citation>
    <scope>NUCLEOTIDE SEQUENCE [LARGE SCALE GENOMIC DNA]</scope>
    <source>
        <strain evidence="5">Tak-1</strain>
    </source>
</reference>
<evidence type="ECO:0000313" key="5">
    <source>
        <dbReference type="Proteomes" id="UP001162541"/>
    </source>
</evidence>
<evidence type="ECO:0000313" key="2">
    <source>
        <dbReference type="EMBL" id="BBN05853.1"/>
    </source>
</evidence>
<dbReference type="Proteomes" id="UP000077202">
    <property type="component" value="Unassembled WGS sequence"/>
</dbReference>
<feature type="compositionally biased region" description="Basic and acidic residues" evidence="1">
    <location>
        <begin position="62"/>
        <end position="78"/>
    </location>
</feature>
<evidence type="ECO:0000256" key="1">
    <source>
        <dbReference type="SAM" id="MobiDB-lite"/>
    </source>
</evidence>
<feature type="region of interest" description="Disordered" evidence="1">
    <location>
        <begin position="1"/>
        <end position="202"/>
    </location>
</feature>
<feature type="compositionally biased region" description="Low complexity" evidence="1">
    <location>
        <begin position="32"/>
        <end position="47"/>
    </location>
</feature>
<feature type="region of interest" description="Disordered" evidence="1">
    <location>
        <begin position="245"/>
        <end position="266"/>
    </location>
</feature>
<reference evidence="2" key="2">
    <citation type="journal article" date="2019" name="Curr. Biol.">
        <title>Chromatin organization in early land plants reveals an ancestral association between H3K27me3, transposons, and constitutive heterochromatin.</title>
        <authorList>
            <person name="Montgomery S.A."/>
            <person name="Tanizawa Y."/>
            <person name="Galik B."/>
            <person name="Wang N."/>
            <person name="Ito T."/>
            <person name="Mochizuki T."/>
            <person name="Akimcheva S."/>
            <person name="Bowman J."/>
            <person name="Cognat V."/>
            <person name="Drouard L."/>
            <person name="Ekker H."/>
            <person name="Houng S."/>
            <person name="Kohchi T."/>
            <person name="Lin S."/>
            <person name="Liu L.D."/>
            <person name="Nakamura Y."/>
            <person name="Valeeva L.R."/>
            <person name="Shakirov E.V."/>
            <person name="Shippen D.E."/>
            <person name="Wei W."/>
            <person name="Yagura M."/>
            <person name="Yamaoka S."/>
            <person name="Yamato K.T."/>
            <person name="Liu C."/>
            <person name="Berger F."/>
        </authorList>
    </citation>
    <scope>NUCLEOTIDE SEQUENCE [LARGE SCALE GENOMIC DNA]</scope>
    <source>
        <strain evidence="2">Tak-1</strain>
    </source>
</reference>
<feature type="compositionally biased region" description="Low complexity" evidence="1">
    <location>
        <begin position="1"/>
        <end position="22"/>
    </location>
</feature>
<name>A0A176VMT5_MARPO</name>
<dbReference type="PANTHER" id="PTHR48205">
    <property type="entry name" value="OS01G0742766 PROTEIN"/>
    <property type="match status" value="1"/>
</dbReference>
<reference evidence="3 4" key="1">
    <citation type="submission" date="2016-03" db="EMBL/GenBank/DDBJ databases">
        <title>Mechanisms controlling the formation of the plant cell surface in tip-growing cells are functionally conserved among land plants.</title>
        <authorList>
            <person name="Honkanen S."/>
            <person name="Jones V.A."/>
            <person name="Morieri G."/>
            <person name="Champion C."/>
            <person name="Hetherington A.J."/>
            <person name="Kelly S."/>
            <person name="Saint-Marcoux D."/>
            <person name="Proust H."/>
            <person name="Prescott H."/>
            <person name="Dolan L."/>
        </authorList>
    </citation>
    <scope>NUCLEOTIDE SEQUENCE [LARGE SCALE GENOMIC DNA]</scope>
    <source>
        <strain evidence="4">cv. Tak-1 and cv. Tak-2</strain>
        <tissue evidence="3">Whole gametophyte</tissue>
    </source>
</reference>
<organism evidence="3 4">
    <name type="scientific">Marchantia polymorpha subsp. ruderalis</name>
    <dbReference type="NCBI Taxonomy" id="1480154"/>
    <lineage>
        <taxon>Eukaryota</taxon>
        <taxon>Viridiplantae</taxon>
        <taxon>Streptophyta</taxon>
        <taxon>Embryophyta</taxon>
        <taxon>Marchantiophyta</taxon>
        <taxon>Marchantiopsida</taxon>
        <taxon>Marchantiidae</taxon>
        <taxon>Marchantiales</taxon>
        <taxon>Marchantiaceae</taxon>
        <taxon>Marchantia</taxon>
    </lineage>
</organism>
<dbReference type="Proteomes" id="UP001162541">
    <property type="component" value="Chromosome 3"/>
</dbReference>
<dbReference type="AlphaFoldDB" id="A0A176VMT5"/>
<dbReference type="PANTHER" id="PTHR48205:SF1">
    <property type="entry name" value="OS01G0742766 PROTEIN"/>
    <property type="match status" value="1"/>
</dbReference>
<feature type="compositionally biased region" description="Low complexity" evidence="1">
    <location>
        <begin position="108"/>
        <end position="124"/>
    </location>
</feature>
<evidence type="ECO:0000313" key="3">
    <source>
        <dbReference type="EMBL" id="OAE22180.1"/>
    </source>
</evidence>
<keyword evidence="4" id="KW-1185">Reference proteome</keyword>
<proteinExistence type="predicted"/>
<gene>
    <name evidence="3" type="ORF">AXG93_3271s1230</name>
    <name evidence="2" type="ORF">Mp_3g16480</name>
</gene>